<feature type="compositionally biased region" description="Basic and acidic residues" evidence="5">
    <location>
        <begin position="436"/>
        <end position="451"/>
    </location>
</feature>
<dbReference type="Gene3D" id="2.60.40.10">
    <property type="entry name" value="Immunoglobulins"/>
    <property type="match status" value="2"/>
</dbReference>
<gene>
    <name evidence="6" type="ORF">E4P47_01580</name>
</gene>
<dbReference type="EMBL" id="SPNC01000012">
    <property type="protein sequence ID" value="TFH96839.1"/>
    <property type="molecule type" value="Genomic_DNA"/>
</dbReference>
<evidence type="ECO:0000313" key="6">
    <source>
        <dbReference type="EMBL" id="TFH96839.1"/>
    </source>
</evidence>
<evidence type="ECO:0000256" key="3">
    <source>
        <dbReference type="ARBA" id="ARBA00022807"/>
    </source>
</evidence>
<reference evidence="6 7" key="1">
    <citation type="submission" date="2019-03" db="EMBL/GenBank/DDBJ databases">
        <title>Porphyromonas levii Isolated from the Uterus of Dairy Cows.</title>
        <authorList>
            <person name="Francis A.M."/>
        </authorList>
    </citation>
    <scope>NUCLEOTIDE SEQUENCE [LARGE SCALE GENOMIC DNA]</scope>
    <source>
        <strain evidence="6 7">AF5678</strain>
    </source>
</reference>
<keyword evidence="2" id="KW-0645">Protease</keyword>
<proteinExistence type="inferred from homology"/>
<dbReference type="OrthoDB" id="1081990at2"/>
<dbReference type="GO" id="GO:0006508">
    <property type="term" value="P:proteolysis"/>
    <property type="evidence" value="ECO:0007669"/>
    <property type="project" value="UniProtKB-KW"/>
</dbReference>
<keyword evidence="3" id="KW-0788">Thiol protease</keyword>
<evidence type="ECO:0000313" key="7">
    <source>
        <dbReference type="Proteomes" id="UP000297225"/>
    </source>
</evidence>
<feature type="compositionally biased region" description="Pro residues" evidence="5">
    <location>
        <begin position="452"/>
        <end position="467"/>
    </location>
</feature>
<organism evidence="6 7">
    <name type="scientific">Porphyromonas levii</name>
    <dbReference type="NCBI Taxonomy" id="28114"/>
    <lineage>
        <taxon>Bacteria</taxon>
        <taxon>Pseudomonadati</taxon>
        <taxon>Bacteroidota</taxon>
        <taxon>Bacteroidia</taxon>
        <taxon>Bacteroidales</taxon>
        <taxon>Porphyromonadaceae</taxon>
        <taxon>Porphyromonas</taxon>
    </lineage>
</organism>
<feature type="region of interest" description="Disordered" evidence="5">
    <location>
        <begin position="436"/>
        <end position="474"/>
    </location>
</feature>
<keyword evidence="7" id="KW-1185">Reference proteome</keyword>
<dbReference type="InterPro" id="IPR036249">
    <property type="entry name" value="Thioredoxin-like_sf"/>
</dbReference>
<dbReference type="AlphaFoldDB" id="A0A4Y8WRP6"/>
<evidence type="ECO:0000256" key="1">
    <source>
        <dbReference type="ARBA" id="ARBA00006067"/>
    </source>
</evidence>
<dbReference type="Proteomes" id="UP000297225">
    <property type="component" value="Unassembled WGS sequence"/>
</dbReference>
<keyword evidence="3" id="KW-0378">Hydrolase</keyword>
<dbReference type="GO" id="GO:0008234">
    <property type="term" value="F:cysteine-type peptidase activity"/>
    <property type="evidence" value="ECO:0007669"/>
    <property type="project" value="UniProtKB-KW"/>
</dbReference>
<evidence type="ECO:0000256" key="4">
    <source>
        <dbReference type="ARBA" id="ARBA00023026"/>
    </source>
</evidence>
<dbReference type="STRING" id="1122973.GCA_000379925_01231"/>
<protein>
    <submittedName>
        <fullName evidence="6">Omp28-related outer membrane protein</fullName>
    </submittedName>
</protein>
<dbReference type="InterPro" id="IPR013783">
    <property type="entry name" value="Ig-like_fold"/>
</dbReference>
<comment type="caution">
    <text evidence="6">The sequence shown here is derived from an EMBL/GenBank/DDBJ whole genome shotgun (WGS) entry which is preliminary data.</text>
</comment>
<dbReference type="RefSeq" id="WP_134848967.1">
    <property type="nucleotide sequence ID" value="NZ_CP197400.1"/>
</dbReference>
<comment type="similarity">
    <text evidence="1">Belongs to the peptidase C25 family.</text>
</comment>
<evidence type="ECO:0000256" key="2">
    <source>
        <dbReference type="ARBA" id="ARBA00022670"/>
    </source>
</evidence>
<evidence type="ECO:0000256" key="5">
    <source>
        <dbReference type="SAM" id="MobiDB-lite"/>
    </source>
</evidence>
<accession>A0A4Y8WRP6</accession>
<sequence length="705" mass="78895">MRFLNSIWAFVVLSILLGGVLWGCAQKVDSKDRWVPKEEEKEELPQQRKTILVEEYTGQLCINCPTAAKILQEVSKKYAPNVITVEMHAKRTKQTEATLESALADKCAEKFAIPSVVPGVMINRLPIGSAKERYSDDRSAWTALTQKILEQKATHQVEVKIGAVEGRKVTFTVRGTKLSSQDKGEKVGLAVWVVEDIYASQKVGNKVEPKFLHHNVLRDALTTEADYQLGETRSVTTELPQSVKEVKNAKVIAFLYNKKTDEIYEAAIAPLGSGITSNDAETEKEEKPEPKETEIKFYLDNQPIASGKELKATVGKKLNNGIVELESPVVTVAGLKEEQLKGIVLDVLAEKMDHKDDTNSGIVSICLDNCSALTGLQQQYHNPKYTPHEKDNITLHFGLKNPAKKDTYRVRMSIKNKEKEIAHWVYVFEYDPTSVKEDIPSVTPPEEKPTPPEEQPIPDNPPAPTPPTGGNAKSNVVAVDFTGQRCPACISRLRDLNDYSKELHPNLILVSIHSYGYYTVNEELIPRGDIINPYYKHCGVPYFPSIYVNNVPITYNGGYATREEVNKKPTLSSSLKVELLDGKRVKVSCKSQPYDEASKSALPTKMNVLFWVVQNKMRGFQAGVGTDYEHNHILRGTLNGAWGESYTLGSDHSKVYDLPPVDEWYPPQNLTPSNRFNLENCEVIAIFLDADTKRFYDAVKVSLKK</sequence>
<dbReference type="SUPFAM" id="SSF52833">
    <property type="entry name" value="Thioredoxin-like"/>
    <property type="match status" value="1"/>
</dbReference>
<keyword evidence="4" id="KW-0843">Virulence</keyword>
<name>A0A4Y8WRP6_9PORP</name>